<evidence type="ECO:0000313" key="2">
    <source>
        <dbReference type="Proteomes" id="UP000199341"/>
    </source>
</evidence>
<dbReference type="STRING" id="310781.SAMN05216259_102267"/>
<evidence type="ECO:0000313" key="1">
    <source>
        <dbReference type="EMBL" id="SDM99926.1"/>
    </source>
</evidence>
<dbReference type="AlphaFoldDB" id="A0A1G9XU38"/>
<sequence>MTRLLPWLGPEGKPCYLDSDPDEPSFLWQLADNLESVQLGMAEELLGDVRQSLADGASDVELRSMTRSLCAALTDVLRVAHSRGDRLPASGEDELSAQARAVVDREIARREGMAPKVQRPPVPGTP</sequence>
<proteinExistence type="predicted"/>
<accession>A0A1G9XU38</accession>
<keyword evidence="2" id="KW-1185">Reference proteome</keyword>
<protein>
    <submittedName>
        <fullName evidence="1">Uncharacterized protein</fullName>
    </submittedName>
</protein>
<dbReference type="Proteomes" id="UP000199341">
    <property type="component" value="Unassembled WGS sequence"/>
</dbReference>
<reference evidence="1 2" key="1">
    <citation type="submission" date="2016-10" db="EMBL/GenBank/DDBJ databases">
        <authorList>
            <person name="de Groot N.N."/>
        </authorList>
    </citation>
    <scope>NUCLEOTIDE SEQUENCE [LARGE SCALE GENOMIC DNA]</scope>
    <source>
        <strain evidence="1 2">CGMCC 4.2022</strain>
    </source>
</reference>
<name>A0A1G9XU38_9ACTN</name>
<dbReference type="EMBL" id="FNIE01000002">
    <property type="protein sequence ID" value="SDM99926.1"/>
    <property type="molecule type" value="Genomic_DNA"/>
</dbReference>
<dbReference type="RefSeq" id="WP_322987095.1">
    <property type="nucleotide sequence ID" value="NZ_FNIE01000002.1"/>
</dbReference>
<organism evidence="1 2">
    <name type="scientific">Actinacidiphila guanduensis</name>
    <dbReference type="NCBI Taxonomy" id="310781"/>
    <lineage>
        <taxon>Bacteria</taxon>
        <taxon>Bacillati</taxon>
        <taxon>Actinomycetota</taxon>
        <taxon>Actinomycetes</taxon>
        <taxon>Kitasatosporales</taxon>
        <taxon>Streptomycetaceae</taxon>
        <taxon>Actinacidiphila</taxon>
    </lineage>
</organism>
<gene>
    <name evidence="1" type="ORF">SAMN05216259_102267</name>
</gene>